<evidence type="ECO:0000256" key="4">
    <source>
        <dbReference type="RuleBase" id="RU000454"/>
    </source>
</evidence>
<protein>
    <recommendedName>
        <fullName evidence="6">Peptidase A1 domain-containing protein</fullName>
    </recommendedName>
</protein>
<organism evidence="7 8">
    <name type="scientific">Phlebiopsis gigantea (strain 11061_1 CR5-6)</name>
    <name type="common">White-rot fungus</name>
    <name type="synonym">Peniophora gigantea</name>
    <dbReference type="NCBI Taxonomy" id="745531"/>
    <lineage>
        <taxon>Eukaryota</taxon>
        <taxon>Fungi</taxon>
        <taxon>Dikarya</taxon>
        <taxon>Basidiomycota</taxon>
        <taxon>Agaricomycotina</taxon>
        <taxon>Agaricomycetes</taxon>
        <taxon>Polyporales</taxon>
        <taxon>Phanerochaetaceae</taxon>
        <taxon>Phlebiopsis</taxon>
    </lineage>
</organism>
<evidence type="ECO:0000313" key="7">
    <source>
        <dbReference type="EMBL" id="KIP12708.1"/>
    </source>
</evidence>
<dbReference type="PRINTS" id="PR00792">
    <property type="entry name" value="PEPSIN"/>
</dbReference>
<dbReference type="PANTHER" id="PTHR47966">
    <property type="entry name" value="BETA-SITE APP-CLEAVING ENZYME, ISOFORM A-RELATED"/>
    <property type="match status" value="1"/>
</dbReference>
<keyword evidence="4" id="KW-0378">Hydrolase</keyword>
<feature type="chain" id="PRO_5002180573" description="Peptidase A1 domain-containing protein" evidence="5">
    <location>
        <begin position="20"/>
        <end position="459"/>
    </location>
</feature>
<dbReference type="HOGENOM" id="CLU_013253_8_1_1"/>
<feature type="active site" evidence="3">
    <location>
        <position position="282"/>
    </location>
</feature>
<evidence type="ECO:0000256" key="5">
    <source>
        <dbReference type="SAM" id="SignalP"/>
    </source>
</evidence>
<dbReference type="PROSITE" id="PS51767">
    <property type="entry name" value="PEPTIDASE_A1"/>
    <property type="match status" value="1"/>
</dbReference>
<keyword evidence="8" id="KW-1185">Reference proteome</keyword>
<feature type="non-terminal residue" evidence="7">
    <location>
        <position position="459"/>
    </location>
</feature>
<dbReference type="InterPro" id="IPR033121">
    <property type="entry name" value="PEPTIDASE_A1"/>
</dbReference>
<dbReference type="SUPFAM" id="SSF50630">
    <property type="entry name" value="Acid proteases"/>
    <property type="match status" value="1"/>
</dbReference>
<dbReference type="Pfam" id="PF00026">
    <property type="entry name" value="Asp"/>
    <property type="match status" value="1"/>
</dbReference>
<dbReference type="Proteomes" id="UP000053257">
    <property type="component" value="Unassembled WGS sequence"/>
</dbReference>
<keyword evidence="4" id="KW-0645">Protease</keyword>
<sequence length="459" mass="48049">MKSLTIPVALVLSASLAHALVFPISKQVRHASTAIQRRSGRASYSRPQVMAAEYSSSTDDDTDLSTYHDIIYLANITVGGNDYQVQLDTGSSDLWVKGSTTPLPGATQTDTTYNLTYGIGWAYGHVSYAPIEFAGISVKSQAFLDVSAAQNPALSYGALGIVGLGFTSLSTVDALVNHTGSASGRSLLYNAFSDNATEPNYIAFSLQRSSQPGDDVEGTFSIGEVVEEYASVLNTDPIPTWPESYPTRWNVLLDAVVIGSNTVAVNSSVSGVPSGKAVVLLDSGTSYTYAPEDICTAIYGGVSGAKFDSSLGQWVVPCGTEIDMALQFGGRTFPIHPLDVSPASLLDSSTCVGTFIPQSVSVGAGEFDWLVGDSVLRSIYSIYDFGDFDAAGKMGNPYVKLLSLVDPDTASAEFHALRGGTAATNITYNAANSTAGSTSSGGTTVALSDDMVHTINTLG</sequence>
<reference evidence="7 8" key="1">
    <citation type="journal article" date="2014" name="PLoS Genet.">
        <title>Analysis of the Phlebiopsis gigantea genome, transcriptome and secretome provides insight into its pioneer colonization strategies of wood.</title>
        <authorList>
            <person name="Hori C."/>
            <person name="Ishida T."/>
            <person name="Igarashi K."/>
            <person name="Samejima M."/>
            <person name="Suzuki H."/>
            <person name="Master E."/>
            <person name="Ferreira P."/>
            <person name="Ruiz-Duenas F.J."/>
            <person name="Held B."/>
            <person name="Canessa P."/>
            <person name="Larrondo L.F."/>
            <person name="Schmoll M."/>
            <person name="Druzhinina I.S."/>
            <person name="Kubicek C.P."/>
            <person name="Gaskell J.A."/>
            <person name="Kersten P."/>
            <person name="St John F."/>
            <person name="Glasner J."/>
            <person name="Sabat G."/>
            <person name="Splinter BonDurant S."/>
            <person name="Syed K."/>
            <person name="Yadav J."/>
            <person name="Mgbeahuruike A.C."/>
            <person name="Kovalchuk A."/>
            <person name="Asiegbu F.O."/>
            <person name="Lackner G."/>
            <person name="Hoffmeister D."/>
            <person name="Rencoret J."/>
            <person name="Gutierrez A."/>
            <person name="Sun H."/>
            <person name="Lindquist E."/>
            <person name="Barry K."/>
            <person name="Riley R."/>
            <person name="Grigoriev I.V."/>
            <person name="Henrissat B."/>
            <person name="Kues U."/>
            <person name="Berka R.M."/>
            <person name="Martinez A.T."/>
            <person name="Covert S.F."/>
            <person name="Blanchette R.A."/>
            <person name="Cullen D."/>
        </authorList>
    </citation>
    <scope>NUCLEOTIDE SEQUENCE [LARGE SCALE GENOMIC DNA]</scope>
    <source>
        <strain evidence="7 8">11061_1 CR5-6</strain>
    </source>
</reference>
<gene>
    <name evidence="7" type="ORF">PHLGIDRAFT_32641</name>
</gene>
<name>A0A0C3PX93_PHLG1</name>
<evidence type="ECO:0000259" key="6">
    <source>
        <dbReference type="PROSITE" id="PS51767"/>
    </source>
</evidence>
<evidence type="ECO:0000313" key="8">
    <source>
        <dbReference type="Proteomes" id="UP000053257"/>
    </source>
</evidence>
<evidence type="ECO:0000256" key="3">
    <source>
        <dbReference type="PIRSR" id="PIRSR601461-1"/>
    </source>
</evidence>
<dbReference type="PANTHER" id="PTHR47966:SF51">
    <property type="entry name" value="BETA-SITE APP-CLEAVING ENZYME, ISOFORM A-RELATED"/>
    <property type="match status" value="1"/>
</dbReference>
<evidence type="ECO:0000256" key="1">
    <source>
        <dbReference type="ARBA" id="ARBA00007447"/>
    </source>
</evidence>
<evidence type="ECO:0000256" key="2">
    <source>
        <dbReference type="ARBA" id="ARBA00022750"/>
    </source>
</evidence>
<dbReference type="CDD" id="cd05471">
    <property type="entry name" value="pepsin_like"/>
    <property type="match status" value="1"/>
</dbReference>
<proteinExistence type="inferred from homology"/>
<accession>A0A0C3PX93</accession>
<feature type="active site" evidence="3">
    <location>
        <position position="88"/>
    </location>
</feature>
<dbReference type="InterPro" id="IPR001969">
    <property type="entry name" value="Aspartic_peptidase_AS"/>
</dbReference>
<dbReference type="AlphaFoldDB" id="A0A0C3PX93"/>
<feature type="signal peptide" evidence="5">
    <location>
        <begin position="1"/>
        <end position="19"/>
    </location>
</feature>
<dbReference type="InterPro" id="IPR034164">
    <property type="entry name" value="Pepsin-like_dom"/>
</dbReference>
<keyword evidence="5" id="KW-0732">Signal</keyword>
<dbReference type="OrthoDB" id="2747330at2759"/>
<feature type="domain" description="Peptidase A1" evidence="6">
    <location>
        <begin position="72"/>
        <end position="393"/>
    </location>
</feature>
<dbReference type="GO" id="GO:0004190">
    <property type="term" value="F:aspartic-type endopeptidase activity"/>
    <property type="evidence" value="ECO:0007669"/>
    <property type="project" value="UniProtKB-KW"/>
</dbReference>
<dbReference type="GO" id="GO:0006508">
    <property type="term" value="P:proteolysis"/>
    <property type="evidence" value="ECO:0007669"/>
    <property type="project" value="UniProtKB-KW"/>
</dbReference>
<dbReference type="Gene3D" id="2.40.70.10">
    <property type="entry name" value="Acid Proteases"/>
    <property type="match status" value="2"/>
</dbReference>
<dbReference type="InterPro" id="IPR021109">
    <property type="entry name" value="Peptidase_aspartic_dom_sf"/>
</dbReference>
<dbReference type="PROSITE" id="PS00141">
    <property type="entry name" value="ASP_PROTEASE"/>
    <property type="match status" value="1"/>
</dbReference>
<comment type="similarity">
    <text evidence="1 4">Belongs to the peptidase A1 family.</text>
</comment>
<keyword evidence="2 4" id="KW-0064">Aspartyl protease</keyword>
<dbReference type="EMBL" id="KN840438">
    <property type="protein sequence ID" value="KIP12708.1"/>
    <property type="molecule type" value="Genomic_DNA"/>
</dbReference>
<dbReference type="STRING" id="745531.A0A0C3PX93"/>
<dbReference type="InterPro" id="IPR001461">
    <property type="entry name" value="Aspartic_peptidase_A1"/>
</dbReference>